<evidence type="ECO:0000256" key="1">
    <source>
        <dbReference type="SAM" id="MobiDB-lite"/>
    </source>
</evidence>
<organism evidence="2 3">
    <name type="scientific">Blastomyces percursus</name>
    <dbReference type="NCBI Taxonomy" id="1658174"/>
    <lineage>
        <taxon>Eukaryota</taxon>
        <taxon>Fungi</taxon>
        <taxon>Dikarya</taxon>
        <taxon>Ascomycota</taxon>
        <taxon>Pezizomycotina</taxon>
        <taxon>Eurotiomycetes</taxon>
        <taxon>Eurotiomycetidae</taxon>
        <taxon>Onygenales</taxon>
        <taxon>Ajellomycetaceae</taxon>
        <taxon>Blastomyces</taxon>
    </lineage>
</organism>
<accession>A0A1J9PBJ4</accession>
<evidence type="ECO:0000313" key="3">
    <source>
        <dbReference type="Proteomes" id="UP000242791"/>
    </source>
</evidence>
<reference evidence="2 3" key="1">
    <citation type="submission" date="2015-08" db="EMBL/GenBank/DDBJ databases">
        <title>Emmonsia species relationships and genome sequence.</title>
        <authorList>
            <person name="Cuomo C.A."/>
            <person name="Schwartz I.S."/>
            <person name="Kenyon C."/>
            <person name="De Hoog G.S."/>
            <person name="Govender N.P."/>
            <person name="Botha A."/>
            <person name="Moreno L."/>
            <person name="De Vries M."/>
            <person name="Munoz J.F."/>
            <person name="Stielow J.B."/>
        </authorList>
    </citation>
    <scope>NUCLEOTIDE SEQUENCE [LARGE SCALE GENOMIC DNA]</scope>
    <source>
        <strain evidence="2 3">EI222</strain>
    </source>
</reference>
<dbReference type="EMBL" id="LGTZ01002432">
    <property type="protein sequence ID" value="OJD13912.1"/>
    <property type="molecule type" value="Genomic_DNA"/>
</dbReference>
<evidence type="ECO:0000313" key="2">
    <source>
        <dbReference type="EMBL" id="OJD13912.1"/>
    </source>
</evidence>
<dbReference type="VEuPathDB" id="FungiDB:ACJ73_09143"/>
<dbReference type="Proteomes" id="UP000242791">
    <property type="component" value="Unassembled WGS sequence"/>
</dbReference>
<dbReference type="AlphaFoldDB" id="A0A1J9PBJ4"/>
<protein>
    <submittedName>
        <fullName evidence="2">Uncharacterized protein</fullName>
    </submittedName>
</protein>
<keyword evidence="3" id="KW-1185">Reference proteome</keyword>
<feature type="region of interest" description="Disordered" evidence="1">
    <location>
        <begin position="54"/>
        <end position="97"/>
    </location>
</feature>
<gene>
    <name evidence="2" type="ORF">ACJ73_09143</name>
</gene>
<sequence length="97" mass="10585">MSHAAASTSMCRSLPPLSPHSQILVKATTQLWWAQAATSTRRTLSLMHILMSLTKPSSPRPDTEDTEAAAASVDSPAHIYQKHLPTGPQPPRYPRVD</sequence>
<comment type="caution">
    <text evidence="2">The sequence shown here is derived from an EMBL/GenBank/DDBJ whole genome shotgun (WGS) entry which is preliminary data.</text>
</comment>
<name>A0A1J9PBJ4_9EURO</name>
<proteinExistence type="predicted"/>
<feature type="compositionally biased region" description="Pro residues" evidence="1">
    <location>
        <begin position="87"/>
        <end position="97"/>
    </location>
</feature>